<keyword evidence="6" id="KW-0804">Transcription</keyword>
<accession>A0ABY2SSN6</accession>
<evidence type="ECO:0000256" key="6">
    <source>
        <dbReference type="ARBA" id="ARBA00023163"/>
    </source>
</evidence>
<dbReference type="InterPro" id="IPR058031">
    <property type="entry name" value="AAA_lid_NorR"/>
</dbReference>
<evidence type="ECO:0000256" key="2">
    <source>
        <dbReference type="ARBA" id="ARBA00022840"/>
    </source>
</evidence>
<evidence type="ECO:0000256" key="5">
    <source>
        <dbReference type="ARBA" id="ARBA00023125"/>
    </source>
</evidence>
<dbReference type="SMART" id="SM00382">
    <property type="entry name" value="AAA"/>
    <property type="match status" value="1"/>
</dbReference>
<dbReference type="Proteomes" id="UP000305202">
    <property type="component" value="Unassembled WGS sequence"/>
</dbReference>
<organism evidence="9 10">
    <name type="scientific">Martelella alba</name>
    <dbReference type="NCBI Taxonomy" id="2590451"/>
    <lineage>
        <taxon>Bacteria</taxon>
        <taxon>Pseudomonadati</taxon>
        <taxon>Pseudomonadota</taxon>
        <taxon>Alphaproteobacteria</taxon>
        <taxon>Hyphomicrobiales</taxon>
        <taxon>Aurantimonadaceae</taxon>
        <taxon>Martelella</taxon>
    </lineage>
</organism>
<protein>
    <submittedName>
        <fullName evidence="9">AAA family ATPase</fullName>
    </submittedName>
</protein>
<proteinExistence type="predicted"/>
<keyword evidence="1" id="KW-0547">Nucleotide-binding</keyword>
<dbReference type="Pfam" id="PF25601">
    <property type="entry name" value="AAA_lid_14"/>
    <property type="match status" value="1"/>
</dbReference>
<dbReference type="PANTHER" id="PTHR32071">
    <property type="entry name" value="TRANSCRIPTIONAL REGULATORY PROTEIN"/>
    <property type="match status" value="1"/>
</dbReference>
<comment type="caution">
    <text evidence="9">The sequence shown here is derived from an EMBL/GenBank/DDBJ whole genome shotgun (WGS) entry which is preliminary data.</text>
</comment>
<evidence type="ECO:0000256" key="7">
    <source>
        <dbReference type="SAM" id="MobiDB-lite"/>
    </source>
</evidence>
<evidence type="ECO:0000259" key="8">
    <source>
        <dbReference type="PROSITE" id="PS50045"/>
    </source>
</evidence>
<evidence type="ECO:0000256" key="4">
    <source>
        <dbReference type="ARBA" id="ARBA00023015"/>
    </source>
</evidence>
<keyword evidence="3" id="KW-0902">Two-component regulatory system</keyword>
<dbReference type="PANTHER" id="PTHR32071:SF117">
    <property type="entry name" value="PTS-DEPENDENT DIHYDROXYACETONE KINASE OPERON REGULATORY PROTEIN-RELATED"/>
    <property type="match status" value="1"/>
</dbReference>
<dbReference type="InterPro" id="IPR009057">
    <property type="entry name" value="Homeodomain-like_sf"/>
</dbReference>
<reference evidence="9 10" key="1">
    <citation type="submission" date="2019-04" db="EMBL/GenBank/DDBJ databases">
        <authorList>
            <person name="Li M."/>
            <person name="Gao C."/>
        </authorList>
    </citation>
    <scope>NUCLEOTIDE SEQUENCE [LARGE SCALE GENOMIC DNA]</scope>
    <source>
        <strain evidence="9 10">BGMRC 2031</strain>
    </source>
</reference>
<evidence type="ECO:0000313" key="9">
    <source>
        <dbReference type="EMBL" id="TKI07232.1"/>
    </source>
</evidence>
<dbReference type="InterPro" id="IPR002078">
    <property type="entry name" value="Sigma_54_int"/>
</dbReference>
<dbReference type="CDD" id="cd00009">
    <property type="entry name" value="AAA"/>
    <property type="match status" value="1"/>
</dbReference>
<dbReference type="PRINTS" id="PR01590">
    <property type="entry name" value="HTHFIS"/>
</dbReference>
<evidence type="ECO:0000313" key="10">
    <source>
        <dbReference type="Proteomes" id="UP000305202"/>
    </source>
</evidence>
<keyword evidence="4" id="KW-0805">Transcription regulation</keyword>
<dbReference type="RefSeq" id="WP_136989486.1">
    <property type="nucleotide sequence ID" value="NZ_SZPQ01000006.1"/>
</dbReference>
<gene>
    <name evidence="9" type="ORF">FCN80_07345</name>
</gene>
<dbReference type="Gene3D" id="3.40.50.300">
    <property type="entry name" value="P-loop containing nucleotide triphosphate hydrolases"/>
    <property type="match status" value="1"/>
</dbReference>
<dbReference type="EMBL" id="SZPQ01000006">
    <property type="protein sequence ID" value="TKI07232.1"/>
    <property type="molecule type" value="Genomic_DNA"/>
</dbReference>
<dbReference type="Gene3D" id="1.10.10.60">
    <property type="entry name" value="Homeodomain-like"/>
    <property type="match status" value="1"/>
</dbReference>
<keyword evidence="5" id="KW-0238">DNA-binding</keyword>
<dbReference type="Pfam" id="PF00158">
    <property type="entry name" value="Sigma54_activat"/>
    <property type="match status" value="1"/>
</dbReference>
<name>A0ABY2SSN6_9HYPH</name>
<feature type="region of interest" description="Disordered" evidence="7">
    <location>
        <begin position="1"/>
        <end position="39"/>
    </location>
</feature>
<dbReference type="InterPro" id="IPR003593">
    <property type="entry name" value="AAA+_ATPase"/>
</dbReference>
<dbReference type="Pfam" id="PF02954">
    <property type="entry name" value="HTH_8"/>
    <property type="match status" value="1"/>
</dbReference>
<sequence length="389" mass="42343">MAIDASPPATGGQNQVMVPRPKGRTRRCPAGGDRPRQGPFRHEVDKIITCSPAMKAVMAAVARVAPTCSTVVLRGEPGTGKDVIARAIHQMSPRAAGPFVKLCCDYQDPAEVLLALFGSEAGFATPGGPYAGQIARAEGGTLFISEIGGFSLALQKRLFHFLQEQMYQPLGGGESLPADVRIICATEKNLEKMMVQGELLAELYYRIHIATVSLPPLRERKEDIPALAAYFYERYNRVNGTCLTIDEAALAPLYCCRWPGNVRDFENCLEHAALQAVNDAVRQLPCLTGRCFRQRLNQRILDQQTMPAAANEAGAPFVSAAAWPPMPAPDRRAAGRAEAFIAGDDARRRLIGALKKSGGVKAKAARLLNITPRQLYYALKKLDIQVDKF</sequence>
<feature type="domain" description="Sigma-54 factor interaction" evidence="8">
    <location>
        <begin position="47"/>
        <end position="274"/>
    </location>
</feature>
<dbReference type="PROSITE" id="PS50045">
    <property type="entry name" value="SIGMA54_INTERACT_4"/>
    <property type="match status" value="1"/>
</dbReference>
<dbReference type="InterPro" id="IPR002197">
    <property type="entry name" value="HTH_Fis"/>
</dbReference>
<dbReference type="SUPFAM" id="SSF46689">
    <property type="entry name" value="Homeodomain-like"/>
    <property type="match status" value="1"/>
</dbReference>
<evidence type="ECO:0000256" key="3">
    <source>
        <dbReference type="ARBA" id="ARBA00023012"/>
    </source>
</evidence>
<keyword evidence="2" id="KW-0067">ATP-binding</keyword>
<keyword evidence="10" id="KW-1185">Reference proteome</keyword>
<dbReference type="InterPro" id="IPR027417">
    <property type="entry name" value="P-loop_NTPase"/>
</dbReference>
<dbReference type="Gene3D" id="1.10.8.60">
    <property type="match status" value="1"/>
</dbReference>
<dbReference type="SUPFAM" id="SSF52540">
    <property type="entry name" value="P-loop containing nucleoside triphosphate hydrolases"/>
    <property type="match status" value="1"/>
</dbReference>
<evidence type="ECO:0000256" key="1">
    <source>
        <dbReference type="ARBA" id="ARBA00022741"/>
    </source>
</evidence>